<protein>
    <recommendedName>
        <fullName evidence="5">DYW domain-containing protein</fullName>
    </recommendedName>
</protein>
<sequence>MEAREEVHLLQPPPAPAPTSPAHEALLRAGPRLRLLQQAHTHVVVSGSHRSLSLLTKLVNLACAAGAIGYARQVFVTVPGPDSFLFNSLIKSCSKFGFPNDAVAFYRCSLLEGIPPSNYTFTSVIKACADLSASRLGRGVHAHALGCGFGSDPYVQSALVTFYAKSGHLNVARQVFDKVGERTVVTWNSMISGYEQNGSAKEAIELFDHMRESGIEPDSTTFVGVLAACAQSGALSLGSWVHEYVMDNGFDLNVVLGTSLINMHARCGNVSKSREVFDSMRERNVIAWTAMISAYATNGYGNQAVELFEQMRLRGPWPNKITFVAVLSACAHAGLVDVGRHAFASMKKEYDVEPGLEHYVCMVDMLGRAGFLDEAYEFIEKEIPMEPPPAVWTAMLGACKMHKNFDLGVSVAEHLLDSEPDNPGHYVMLSNIYALAGRSDRVQRVRNMMIQRGLKKQVGYSIIEVDGKTYMFSMGDKSHPETNIIYEYLDALMLRCTQAGYVPLADSLMHELEGEEREYALRFHSEKLAVAFGLLKTSHGMTVTVVKNLRMCEDCHLAFKYISVVANREIVVRDKLRFHHFKDGSCSCLEFW</sequence>
<dbReference type="GO" id="GO:0031425">
    <property type="term" value="P:chloroplast RNA processing"/>
    <property type="evidence" value="ECO:0007669"/>
    <property type="project" value="UniProtKB-ARBA"/>
</dbReference>
<evidence type="ECO:0000259" key="5">
    <source>
        <dbReference type="Pfam" id="PF14432"/>
    </source>
</evidence>
<feature type="repeat" description="PPR" evidence="3">
    <location>
        <begin position="82"/>
        <end position="116"/>
    </location>
</feature>
<dbReference type="InterPro" id="IPR032867">
    <property type="entry name" value="DYW_dom"/>
</dbReference>
<dbReference type="AlphaFoldDB" id="A0ABD3KLJ2"/>
<evidence type="ECO:0000256" key="3">
    <source>
        <dbReference type="PROSITE-ProRule" id="PRU00708"/>
    </source>
</evidence>
<evidence type="ECO:0000256" key="4">
    <source>
        <dbReference type="SAM" id="MobiDB-lite"/>
    </source>
</evidence>
<dbReference type="InterPro" id="IPR002885">
    <property type="entry name" value="PPR_rpt"/>
</dbReference>
<evidence type="ECO:0000256" key="2">
    <source>
        <dbReference type="ARBA" id="ARBA00022737"/>
    </source>
</evidence>
<proteinExistence type="inferred from homology"/>
<dbReference type="EMBL" id="JBJKBG010000005">
    <property type="protein sequence ID" value="KAL3740127.1"/>
    <property type="molecule type" value="Genomic_DNA"/>
</dbReference>
<dbReference type="PROSITE" id="PS51375">
    <property type="entry name" value="PPR"/>
    <property type="match status" value="3"/>
</dbReference>
<evidence type="ECO:0000313" key="6">
    <source>
        <dbReference type="EMBL" id="KAL3740127.1"/>
    </source>
</evidence>
<dbReference type="FunFam" id="1.25.40.10:FF:001050">
    <property type="entry name" value="Pentatricopeptide repeat-containing protein At2g33760"/>
    <property type="match status" value="1"/>
</dbReference>
<accession>A0ABD3KLJ2</accession>
<organism evidence="6 7">
    <name type="scientific">Eucalyptus globulus</name>
    <name type="common">Tasmanian blue gum</name>
    <dbReference type="NCBI Taxonomy" id="34317"/>
    <lineage>
        <taxon>Eukaryota</taxon>
        <taxon>Viridiplantae</taxon>
        <taxon>Streptophyta</taxon>
        <taxon>Embryophyta</taxon>
        <taxon>Tracheophyta</taxon>
        <taxon>Spermatophyta</taxon>
        <taxon>Magnoliopsida</taxon>
        <taxon>eudicotyledons</taxon>
        <taxon>Gunneridae</taxon>
        <taxon>Pentapetalae</taxon>
        <taxon>rosids</taxon>
        <taxon>malvids</taxon>
        <taxon>Myrtales</taxon>
        <taxon>Myrtaceae</taxon>
        <taxon>Myrtoideae</taxon>
        <taxon>Eucalypteae</taxon>
        <taxon>Eucalyptus</taxon>
    </lineage>
</organism>
<keyword evidence="2" id="KW-0677">Repeat</keyword>
<dbReference type="NCBIfam" id="TIGR00756">
    <property type="entry name" value="PPR"/>
    <property type="match status" value="3"/>
</dbReference>
<dbReference type="InterPro" id="IPR046848">
    <property type="entry name" value="E_motif"/>
</dbReference>
<comment type="caution">
    <text evidence="6">The sequence shown here is derived from an EMBL/GenBank/DDBJ whole genome shotgun (WGS) entry which is preliminary data.</text>
</comment>
<dbReference type="SUPFAM" id="SSF48452">
    <property type="entry name" value="TPR-like"/>
    <property type="match status" value="1"/>
</dbReference>
<dbReference type="InterPro" id="IPR011990">
    <property type="entry name" value="TPR-like_helical_dom_sf"/>
</dbReference>
<evidence type="ECO:0000313" key="7">
    <source>
        <dbReference type="Proteomes" id="UP001634007"/>
    </source>
</evidence>
<dbReference type="Pfam" id="PF20431">
    <property type="entry name" value="E_motif"/>
    <property type="match status" value="1"/>
</dbReference>
<dbReference type="Proteomes" id="UP001634007">
    <property type="component" value="Unassembled WGS sequence"/>
</dbReference>
<feature type="region of interest" description="Disordered" evidence="4">
    <location>
        <begin position="1"/>
        <end position="21"/>
    </location>
</feature>
<feature type="repeat" description="PPR" evidence="3">
    <location>
        <begin position="284"/>
        <end position="318"/>
    </location>
</feature>
<comment type="similarity">
    <text evidence="1">Belongs to the PPR family. PCMP-H subfamily.</text>
</comment>
<reference evidence="6 7" key="1">
    <citation type="submission" date="2024-11" db="EMBL/GenBank/DDBJ databases">
        <title>Chromosome-level genome assembly of Eucalyptus globulus Labill. provides insights into its genome evolution.</title>
        <authorList>
            <person name="Li X."/>
        </authorList>
    </citation>
    <scope>NUCLEOTIDE SEQUENCE [LARGE SCALE GENOMIC DNA]</scope>
    <source>
        <strain evidence="6">CL2024</strain>
        <tissue evidence="6">Fresh tender leaves</tissue>
    </source>
</reference>
<evidence type="ECO:0000256" key="1">
    <source>
        <dbReference type="ARBA" id="ARBA00006643"/>
    </source>
</evidence>
<gene>
    <name evidence="6" type="ORF">ACJRO7_021416</name>
</gene>
<dbReference type="Pfam" id="PF13041">
    <property type="entry name" value="PPR_2"/>
    <property type="match status" value="2"/>
</dbReference>
<dbReference type="Pfam" id="PF14432">
    <property type="entry name" value="DYW_deaminase"/>
    <property type="match status" value="1"/>
</dbReference>
<dbReference type="InterPro" id="IPR046960">
    <property type="entry name" value="PPR_At4g14850-like_plant"/>
</dbReference>
<dbReference type="PANTHER" id="PTHR47926:SF355">
    <property type="entry name" value="DYW DOMAIN-CONTAINING PROTEIN"/>
    <property type="match status" value="1"/>
</dbReference>
<keyword evidence="7" id="KW-1185">Reference proteome</keyword>
<dbReference type="FunFam" id="1.25.40.10:FF:000231">
    <property type="entry name" value="Pentatricopeptide repeat-containing protein chloroplastic"/>
    <property type="match status" value="1"/>
</dbReference>
<dbReference type="PANTHER" id="PTHR47926">
    <property type="entry name" value="PENTATRICOPEPTIDE REPEAT-CONTAINING PROTEIN"/>
    <property type="match status" value="1"/>
</dbReference>
<dbReference type="Gene3D" id="1.25.40.10">
    <property type="entry name" value="Tetratricopeptide repeat domain"/>
    <property type="match status" value="3"/>
</dbReference>
<name>A0ABD3KLJ2_EUCGL</name>
<dbReference type="Pfam" id="PF01535">
    <property type="entry name" value="PPR"/>
    <property type="match status" value="2"/>
</dbReference>
<dbReference type="FunFam" id="1.25.40.10:FF:000344">
    <property type="entry name" value="Pentatricopeptide repeat-containing protein"/>
    <property type="match status" value="1"/>
</dbReference>
<feature type="domain" description="DYW" evidence="5">
    <location>
        <begin position="500"/>
        <end position="592"/>
    </location>
</feature>
<feature type="repeat" description="PPR" evidence="3">
    <location>
        <begin position="183"/>
        <end position="217"/>
    </location>
</feature>